<accession>A0A420WW37</accession>
<dbReference type="InterPro" id="IPR025392">
    <property type="entry name" value="DUF4124"/>
</dbReference>
<proteinExistence type="predicted"/>
<gene>
    <name evidence="3" type="ORF">C7446_1859</name>
</gene>
<feature type="domain" description="DUF4124" evidence="2">
    <location>
        <begin position="24"/>
        <end position="64"/>
    </location>
</feature>
<name>A0A420WW37_9GAMM</name>
<dbReference type="RefSeq" id="WP_121172817.1">
    <property type="nucleotide sequence ID" value="NZ_RBIN01000005.1"/>
</dbReference>
<dbReference type="EMBL" id="RBIN01000005">
    <property type="protein sequence ID" value="RKR03338.1"/>
    <property type="molecule type" value="Genomic_DNA"/>
</dbReference>
<keyword evidence="1" id="KW-0732">Signal</keyword>
<reference evidence="3 4" key="1">
    <citation type="submission" date="2018-10" db="EMBL/GenBank/DDBJ databases">
        <title>Genomic Encyclopedia of Type Strains, Phase IV (KMG-IV): sequencing the most valuable type-strain genomes for metagenomic binning, comparative biology and taxonomic classification.</title>
        <authorList>
            <person name="Goeker M."/>
        </authorList>
    </citation>
    <scope>NUCLEOTIDE SEQUENCE [LARGE SCALE GENOMIC DNA]</scope>
    <source>
        <strain evidence="3 4">DSM 23229</strain>
    </source>
</reference>
<dbReference type="Proteomes" id="UP000281975">
    <property type="component" value="Unassembled WGS sequence"/>
</dbReference>
<keyword evidence="4" id="KW-1185">Reference proteome</keyword>
<sequence>MTSLQQPPAVGRTRLGARLAGLAALLLAATAAADTAFYRQVDDQGRVYWSDRPQGERRLPAAPRVLAPAEGEVRGAAPPGTVWRGCTRLSLTLSSPERSITPHEAATGIALRLRCHPSLAAGVRVQLTVDGRLHQSPLHATAFLVRGLAAGSHQLRAELVDGAGRVRQRSARLTLHVAAAP</sequence>
<dbReference type="Pfam" id="PF13511">
    <property type="entry name" value="DUF4124"/>
    <property type="match status" value="1"/>
</dbReference>
<dbReference type="OrthoDB" id="6366673at2"/>
<evidence type="ECO:0000313" key="3">
    <source>
        <dbReference type="EMBL" id="RKR03338.1"/>
    </source>
</evidence>
<dbReference type="AlphaFoldDB" id="A0A420WW37"/>
<comment type="caution">
    <text evidence="3">The sequence shown here is derived from an EMBL/GenBank/DDBJ whole genome shotgun (WGS) entry which is preliminary data.</text>
</comment>
<protein>
    <submittedName>
        <fullName evidence="3">Uncharacterized protein DUF4124</fullName>
    </submittedName>
</protein>
<evidence type="ECO:0000313" key="4">
    <source>
        <dbReference type="Proteomes" id="UP000281975"/>
    </source>
</evidence>
<evidence type="ECO:0000259" key="2">
    <source>
        <dbReference type="Pfam" id="PF13511"/>
    </source>
</evidence>
<evidence type="ECO:0000256" key="1">
    <source>
        <dbReference type="SAM" id="SignalP"/>
    </source>
</evidence>
<organism evidence="3 4">
    <name type="scientific">Kushneria sinocarnis</name>
    <dbReference type="NCBI Taxonomy" id="595502"/>
    <lineage>
        <taxon>Bacteria</taxon>
        <taxon>Pseudomonadati</taxon>
        <taxon>Pseudomonadota</taxon>
        <taxon>Gammaproteobacteria</taxon>
        <taxon>Oceanospirillales</taxon>
        <taxon>Halomonadaceae</taxon>
        <taxon>Kushneria</taxon>
    </lineage>
</organism>
<feature type="signal peptide" evidence="1">
    <location>
        <begin position="1"/>
        <end position="33"/>
    </location>
</feature>
<feature type="chain" id="PRO_5019521027" evidence="1">
    <location>
        <begin position="34"/>
        <end position="181"/>
    </location>
</feature>